<dbReference type="Gene3D" id="3.10.450.50">
    <property type="match status" value="1"/>
</dbReference>
<feature type="domain" description="SnoaL-like" evidence="1">
    <location>
        <begin position="28"/>
        <end position="128"/>
    </location>
</feature>
<dbReference type="GO" id="GO:0004769">
    <property type="term" value="F:steroid Delta-isomerase activity"/>
    <property type="evidence" value="ECO:0007669"/>
    <property type="project" value="UniProtKB-EC"/>
</dbReference>
<dbReference type="EC" id="5.3.3.1" evidence="2"/>
<keyword evidence="2" id="KW-0413">Isomerase</keyword>
<organism evidence="2 3">
    <name type="scientific">Roseospira visakhapatnamensis</name>
    <dbReference type="NCBI Taxonomy" id="390880"/>
    <lineage>
        <taxon>Bacteria</taxon>
        <taxon>Pseudomonadati</taxon>
        <taxon>Pseudomonadota</taxon>
        <taxon>Alphaproteobacteria</taxon>
        <taxon>Rhodospirillales</taxon>
        <taxon>Rhodospirillaceae</taxon>
        <taxon>Roseospira</taxon>
    </lineage>
</organism>
<comment type="caution">
    <text evidence="2">The sequence shown here is derived from an EMBL/GenBank/DDBJ whole genome shotgun (WGS) entry which is preliminary data.</text>
</comment>
<dbReference type="InterPro" id="IPR037401">
    <property type="entry name" value="SnoaL-like"/>
</dbReference>
<dbReference type="SUPFAM" id="SSF54427">
    <property type="entry name" value="NTF2-like"/>
    <property type="match status" value="1"/>
</dbReference>
<sequence>MSTPNGAAVAPPPAPAAPVLMGAARYVAFFEALTPEAVERLSDVTTPDIHFVDPFNDVVGLAALQRVFRGMYKDMDGPRFRVTHRAFDGDVCFLRWEFTGRVRRLRADWRIIGMTELRFAEDGRVRQHVDHWDAGRQFHERLPVIGALVRWVRRKAGHG</sequence>
<reference evidence="2 3" key="1">
    <citation type="submission" date="2020-08" db="EMBL/GenBank/DDBJ databases">
        <title>Genome sequencing of Purple Non-Sulfur Bacteria from various extreme environments.</title>
        <authorList>
            <person name="Mayer M."/>
        </authorList>
    </citation>
    <scope>NUCLEOTIDE SEQUENCE [LARGE SCALE GENOMIC DNA]</scope>
    <source>
        <strain evidence="2 3">JA131</strain>
    </source>
</reference>
<gene>
    <name evidence="2" type="ORF">GGD89_001166</name>
</gene>
<accession>A0A7W6W9K3</accession>
<protein>
    <submittedName>
        <fullName evidence="2">Steroid delta-isomerase</fullName>
        <ecNumber evidence="2">5.3.3.1</ecNumber>
    </submittedName>
</protein>
<dbReference type="RefSeq" id="WP_246422699.1">
    <property type="nucleotide sequence ID" value="NZ_JACIGK010000006.1"/>
</dbReference>
<keyword evidence="3" id="KW-1185">Reference proteome</keyword>
<evidence type="ECO:0000259" key="1">
    <source>
        <dbReference type="Pfam" id="PF12680"/>
    </source>
</evidence>
<proteinExistence type="predicted"/>
<dbReference type="InterPro" id="IPR032710">
    <property type="entry name" value="NTF2-like_dom_sf"/>
</dbReference>
<name>A0A7W6W9K3_9PROT</name>
<dbReference type="EMBL" id="JACIGK010000006">
    <property type="protein sequence ID" value="MBB4265547.1"/>
    <property type="molecule type" value="Genomic_DNA"/>
</dbReference>
<dbReference type="AlphaFoldDB" id="A0A7W6W9K3"/>
<evidence type="ECO:0000313" key="3">
    <source>
        <dbReference type="Proteomes" id="UP000554286"/>
    </source>
</evidence>
<evidence type="ECO:0000313" key="2">
    <source>
        <dbReference type="EMBL" id="MBB4265547.1"/>
    </source>
</evidence>
<dbReference type="Proteomes" id="UP000554286">
    <property type="component" value="Unassembled WGS sequence"/>
</dbReference>
<dbReference type="Pfam" id="PF12680">
    <property type="entry name" value="SnoaL_2"/>
    <property type="match status" value="1"/>
</dbReference>